<accession>A0A4Y9XZE1</accession>
<gene>
    <name evidence="2" type="ORF">EVG20_g9307</name>
</gene>
<dbReference type="Proteomes" id="UP000298327">
    <property type="component" value="Unassembled WGS sequence"/>
</dbReference>
<name>A0A4Y9XZE1_9AGAM</name>
<feature type="non-terminal residue" evidence="2">
    <location>
        <position position="1"/>
    </location>
</feature>
<evidence type="ECO:0000313" key="2">
    <source>
        <dbReference type="EMBL" id="TFY55460.1"/>
    </source>
</evidence>
<comment type="caution">
    <text evidence="2">The sequence shown here is derived from an EMBL/GenBank/DDBJ whole genome shotgun (WGS) entry which is preliminary data.</text>
</comment>
<feature type="transmembrane region" description="Helical" evidence="1">
    <location>
        <begin position="157"/>
        <end position="179"/>
    </location>
</feature>
<keyword evidence="3" id="KW-1185">Reference proteome</keyword>
<reference evidence="2 3" key="1">
    <citation type="submission" date="2019-02" db="EMBL/GenBank/DDBJ databases">
        <title>Genome sequencing of the rare red list fungi Dentipellis fragilis.</title>
        <authorList>
            <person name="Buettner E."/>
            <person name="Kellner H."/>
        </authorList>
    </citation>
    <scope>NUCLEOTIDE SEQUENCE [LARGE SCALE GENOMIC DNA]</scope>
    <source>
        <strain evidence="2 3">DSM 105465</strain>
    </source>
</reference>
<feature type="transmembrane region" description="Helical" evidence="1">
    <location>
        <begin position="204"/>
        <end position="225"/>
    </location>
</feature>
<dbReference type="OrthoDB" id="3259206at2759"/>
<dbReference type="AlphaFoldDB" id="A0A4Y9XZE1"/>
<feature type="transmembrane region" description="Helical" evidence="1">
    <location>
        <begin position="103"/>
        <end position="122"/>
    </location>
</feature>
<evidence type="ECO:0000313" key="3">
    <source>
        <dbReference type="Proteomes" id="UP000298327"/>
    </source>
</evidence>
<proteinExistence type="predicted"/>
<organism evidence="2 3">
    <name type="scientific">Dentipellis fragilis</name>
    <dbReference type="NCBI Taxonomy" id="205917"/>
    <lineage>
        <taxon>Eukaryota</taxon>
        <taxon>Fungi</taxon>
        <taxon>Dikarya</taxon>
        <taxon>Basidiomycota</taxon>
        <taxon>Agaricomycotina</taxon>
        <taxon>Agaricomycetes</taxon>
        <taxon>Russulales</taxon>
        <taxon>Hericiaceae</taxon>
        <taxon>Dentipellis</taxon>
    </lineage>
</organism>
<feature type="transmembrane region" description="Helical" evidence="1">
    <location>
        <begin position="237"/>
        <end position="257"/>
    </location>
</feature>
<keyword evidence="1" id="KW-0472">Membrane</keyword>
<keyword evidence="1" id="KW-1133">Transmembrane helix</keyword>
<evidence type="ECO:0000256" key="1">
    <source>
        <dbReference type="SAM" id="Phobius"/>
    </source>
</evidence>
<feature type="transmembrane region" description="Helical" evidence="1">
    <location>
        <begin position="56"/>
        <end position="83"/>
    </location>
</feature>
<dbReference type="EMBL" id="SEOQ01000914">
    <property type="protein sequence ID" value="TFY55460.1"/>
    <property type="molecule type" value="Genomic_DNA"/>
</dbReference>
<protein>
    <recommendedName>
        <fullName evidence="4">G-protein coupled receptors family 1 profile domain-containing protein</fullName>
    </recommendedName>
</protein>
<evidence type="ECO:0008006" key="4">
    <source>
        <dbReference type="Google" id="ProtNLM"/>
    </source>
</evidence>
<keyword evidence="1" id="KW-0812">Transmembrane</keyword>
<feature type="transmembrane region" description="Helical" evidence="1">
    <location>
        <begin position="134"/>
        <end position="151"/>
    </location>
</feature>
<sequence>IERALSTSASASWTAGRDASDMSRDLLRRSSDSAWIGSVDIRASNECGEPVPKAKVYLFVVISVMFSVATAHIAVVIAFAGMWPQLQQNASSKDIALAGRLQLVITFVPVANYLLSGLVAAWRAWLLWGRKVRFFLIALYGIGIVVIPIAFWKQVCYGQIIGTVLSTVDIISSVLLLALRAWRHKKFIEGELERRGKSTKAEKILTLILRLGIMYAIAWILFVIAKSVPLPHLYDAMLAMLVHITGIYPTLVVFLVYREKERRDEYFLPLTTVQFASAEVSTLNVDDLPPR</sequence>